<keyword evidence="4" id="KW-0812">Transmembrane</keyword>
<evidence type="ECO:0000313" key="6">
    <source>
        <dbReference type="Proteomes" id="UP000339690"/>
    </source>
</evidence>
<evidence type="ECO:0000256" key="2">
    <source>
        <dbReference type="ARBA" id="ARBA00022448"/>
    </source>
</evidence>
<dbReference type="GO" id="GO:0055052">
    <property type="term" value="C:ATP-binding cassette (ABC) transporter complex, substrate-binding subunit-containing"/>
    <property type="evidence" value="ECO:0007669"/>
    <property type="project" value="TreeGrafter"/>
</dbReference>
<dbReference type="PANTHER" id="PTHR30061">
    <property type="entry name" value="MALTOSE-BINDING PERIPLASMIC PROTEIN"/>
    <property type="match status" value="1"/>
</dbReference>
<keyword evidence="3" id="KW-0732">Signal</keyword>
<gene>
    <name evidence="5" type="ORF">GI584_19095</name>
</gene>
<dbReference type="RefSeq" id="WP_153792232.1">
    <property type="nucleotide sequence ID" value="NZ_CP045915.1"/>
</dbReference>
<dbReference type="GO" id="GO:0055085">
    <property type="term" value="P:transmembrane transport"/>
    <property type="evidence" value="ECO:0007669"/>
    <property type="project" value="InterPro"/>
</dbReference>
<keyword evidence="4" id="KW-1133">Transmembrane helix</keyword>
<dbReference type="InterPro" id="IPR006059">
    <property type="entry name" value="SBP"/>
</dbReference>
<proteinExistence type="inferred from homology"/>
<keyword evidence="6" id="KW-1185">Reference proteome</keyword>
<dbReference type="Gene3D" id="3.40.190.10">
    <property type="entry name" value="Periplasmic binding protein-like II"/>
    <property type="match status" value="1"/>
</dbReference>
<sequence>MKKIVYILVFILLISIVTCYLLMVVKPLTSDRGRHSAEEVMNEEDKVHLTFWRNFGNSAENEAYNELISDFETAHPNININMEEIEYSNYEVKLRTEIVTGTGPDIMAIDSPNLALYANSGILLSLDPFVEEDVDIKGDFPESTIEGLTYQNEIYLMPIVESSIALYYNRHIFEEAGVPFPEKSPVKPMTWEETLEIAKAVQNKEQGVYGIDPAQGFGNGESPAYFKLPLLWQFGASVLSPDGSTVSGYLDSEEALAALQFYQDLYHKEGVAALELPDKAFETNQLAMTVLGSWALTDLEKNGFILGEDFGVAPLPKADKQVVPNGSWALGISSKTEHPEEAWKFIRYVTSYEGMKKYVTITGDIPARYSVAEALPVFDEYPYNIFLHQAYYYSRNRPVTPAYPDISTAVKELFEDIGIANKDVGSSVDEAVETINKRLKEIE</sequence>
<dbReference type="AlphaFoldDB" id="A0A5Q2TTA6"/>
<protein>
    <submittedName>
        <fullName evidence="5">Extracellular solute-binding protein</fullName>
    </submittedName>
</protein>
<dbReference type="KEGG" id="grc:GI584_19095"/>
<evidence type="ECO:0000256" key="4">
    <source>
        <dbReference type="SAM" id="Phobius"/>
    </source>
</evidence>
<dbReference type="GO" id="GO:0042956">
    <property type="term" value="P:maltodextrin transmembrane transport"/>
    <property type="evidence" value="ECO:0007669"/>
    <property type="project" value="TreeGrafter"/>
</dbReference>
<organism evidence="5 6">
    <name type="scientific">Gracilibacillus salitolerans</name>
    <dbReference type="NCBI Taxonomy" id="2663022"/>
    <lineage>
        <taxon>Bacteria</taxon>
        <taxon>Bacillati</taxon>
        <taxon>Bacillota</taxon>
        <taxon>Bacilli</taxon>
        <taxon>Bacillales</taxon>
        <taxon>Bacillaceae</taxon>
        <taxon>Gracilibacillus</taxon>
    </lineage>
</organism>
<dbReference type="Pfam" id="PF01547">
    <property type="entry name" value="SBP_bac_1"/>
    <property type="match status" value="1"/>
</dbReference>
<dbReference type="SUPFAM" id="SSF53850">
    <property type="entry name" value="Periplasmic binding protein-like II"/>
    <property type="match status" value="1"/>
</dbReference>
<name>A0A5Q2TTA6_9BACI</name>
<dbReference type="GO" id="GO:1901982">
    <property type="term" value="F:maltose binding"/>
    <property type="evidence" value="ECO:0007669"/>
    <property type="project" value="TreeGrafter"/>
</dbReference>
<evidence type="ECO:0000313" key="5">
    <source>
        <dbReference type="EMBL" id="QGH36028.1"/>
    </source>
</evidence>
<reference evidence="5 6" key="1">
    <citation type="submission" date="2019-11" db="EMBL/GenBank/DDBJ databases">
        <title>Gracilibacillus salitolerans sp. nov., a moderate halophile isolated from a saline soil in northwest China.</title>
        <authorList>
            <person name="Gan L."/>
        </authorList>
    </citation>
    <scope>NUCLEOTIDE SEQUENCE [LARGE SCALE GENOMIC DNA]</scope>
    <source>
        <strain evidence="5 6">SCU50</strain>
    </source>
</reference>
<feature type="transmembrane region" description="Helical" evidence="4">
    <location>
        <begin position="6"/>
        <end position="25"/>
    </location>
</feature>
<evidence type="ECO:0000256" key="1">
    <source>
        <dbReference type="ARBA" id="ARBA00008520"/>
    </source>
</evidence>
<dbReference type="PANTHER" id="PTHR30061:SF50">
    <property type="entry name" value="MALTOSE_MALTODEXTRIN-BINDING PERIPLASMIC PROTEIN"/>
    <property type="match status" value="1"/>
</dbReference>
<dbReference type="InterPro" id="IPR006061">
    <property type="entry name" value="SBP_1_CS"/>
</dbReference>
<dbReference type="PROSITE" id="PS01037">
    <property type="entry name" value="SBP_BACTERIAL_1"/>
    <property type="match status" value="1"/>
</dbReference>
<dbReference type="Proteomes" id="UP000339690">
    <property type="component" value="Chromosome"/>
</dbReference>
<dbReference type="GO" id="GO:0015768">
    <property type="term" value="P:maltose transport"/>
    <property type="evidence" value="ECO:0007669"/>
    <property type="project" value="TreeGrafter"/>
</dbReference>
<dbReference type="EMBL" id="CP045915">
    <property type="protein sequence ID" value="QGH36028.1"/>
    <property type="molecule type" value="Genomic_DNA"/>
</dbReference>
<evidence type="ECO:0000256" key="3">
    <source>
        <dbReference type="ARBA" id="ARBA00022729"/>
    </source>
</evidence>
<keyword evidence="4" id="KW-0472">Membrane</keyword>
<comment type="similarity">
    <text evidence="1">Belongs to the bacterial solute-binding protein 1 family.</text>
</comment>
<keyword evidence="2" id="KW-0813">Transport</keyword>
<dbReference type="CDD" id="cd14748">
    <property type="entry name" value="PBP2_UgpB"/>
    <property type="match status" value="1"/>
</dbReference>
<accession>A0A5Q2TTA6</accession>